<evidence type="ECO:0000256" key="2">
    <source>
        <dbReference type="ARBA" id="ARBA00022552"/>
    </source>
</evidence>
<comment type="function">
    <text evidence="6">Catalyzes the 2'-O-methylation of the ribose of cytidine 1402 (C1402) in 16S rRNA.</text>
</comment>
<feature type="domain" description="Tetrapyrrole methylase" evidence="7">
    <location>
        <begin position="4"/>
        <end position="204"/>
    </location>
</feature>
<name>A0A1F5G854_9BACT</name>
<dbReference type="FunFam" id="3.30.950.10:FF:000002">
    <property type="entry name" value="Ribosomal RNA small subunit methyltransferase I"/>
    <property type="match status" value="1"/>
</dbReference>
<evidence type="ECO:0000313" key="9">
    <source>
        <dbReference type="Proteomes" id="UP000179102"/>
    </source>
</evidence>
<comment type="caution">
    <text evidence="8">The sequence shown here is derived from an EMBL/GenBank/DDBJ whole genome shotgun (WGS) entry which is preliminary data.</text>
</comment>
<dbReference type="InterPro" id="IPR014776">
    <property type="entry name" value="4pyrrole_Mease_sub2"/>
</dbReference>
<dbReference type="InterPro" id="IPR008189">
    <property type="entry name" value="rRNA_ssu_MeTfrase_I"/>
</dbReference>
<evidence type="ECO:0000256" key="6">
    <source>
        <dbReference type="HAMAP-Rule" id="MF_01877"/>
    </source>
</evidence>
<evidence type="ECO:0000256" key="4">
    <source>
        <dbReference type="ARBA" id="ARBA00022679"/>
    </source>
</evidence>
<dbReference type="PROSITE" id="PS01296">
    <property type="entry name" value="RSMI"/>
    <property type="match status" value="1"/>
</dbReference>
<dbReference type="HAMAP" id="MF_01877">
    <property type="entry name" value="16SrRNA_methyltr_I"/>
    <property type="match status" value="1"/>
</dbReference>
<dbReference type="Gene3D" id="3.40.1010.10">
    <property type="entry name" value="Cobalt-precorrin-4 Transmethylase, Domain 1"/>
    <property type="match status" value="1"/>
</dbReference>
<reference evidence="8 9" key="1">
    <citation type="journal article" date="2016" name="Nat. Commun.">
        <title>Thousands of microbial genomes shed light on interconnected biogeochemical processes in an aquifer system.</title>
        <authorList>
            <person name="Anantharaman K."/>
            <person name="Brown C.T."/>
            <person name="Hug L.A."/>
            <person name="Sharon I."/>
            <person name="Castelle C.J."/>
            <person name="Probst A.J."/>
            <person name="Thomas B.C."/>
            <person name="Singh A."/>
            <person name="Wilkins M.J."/>
            <person name="Karaoz U."/>
            <person name="Brodie E.L."/>
            <person name="Williams K.H."/>
            <person name="Hubbard S.S."/>
            <person name="Banfield J.F."/>
        </authorList>
    </citation>
    <scope>NUCLEOTIDE SEQUENCE [LARGE SCALE GENOMIC DNA]</scope>
</reference>
<dbReference type="InterPro" id="IPR014777">
    <property type="entry name" value="4pyrrole_Mease_sub1"/>
</dbReference>
<dbReference type="InterPro" id="IPR018063">
    <property type="entry name" value="SAM_MeTrfase_RsmI_CS"/>
</dbReference>
<dbReference type="Pfam" id="PF00590">
    <property type="entry name" value="TP_methylase"/>
    <property type="match status" value="1"/>
</dbReference>
<accession>A0A1F5G854</accession>
<dbReference type="PIRSF" id="PIRSF005917">
    <property type="entry name" value="MTase_YraL"/>
    <property type="match status" value="1"/>
</dbReference>
<dbReference type="CDD" id="cd11648">
    <property type="entry name" value="RsmI"/>
    <property type="match status" value="1"/>
</dbReference>
<organism evidence="8 9">
    <name type="scientific">Candidatus Curtissbacteria bacterium RIFCSPHIGHO2_01_FULL_41_11</name>
    <dbReference type="NCBI Taxonomy" id="1797711"/>
    <lineage>
        <taxon>Bacteria</taxon>
        <taxon>Candidatus Curtissiibacteriota</taxon>
    </lineage>
</organism>
<keyword evidence="4 6" id="KW-0808">Transferase</keyword>
<dbReference type="GO" id="GO:0005737">
    <property type="term" value="C:cytoplasm"/>
    <property type="evidence" value="ECO:0007669"/>
    <property type="project" value="UniProtKB-SubCell"/>
</dbReference>
<keyword evidence="3 6" id="KW-0489">Methyltransferase</keyword>
<evidence type="ECO:0000256" key="1">
    <source>
        <dbReference type="ARBA" id="ARBA00022490"/>
    </source>
</evidence>
<dbReference type="Gene3D" id="3.30.950.10">
    <property type="entry name" value="Methyltransferase, Cobalt-precorrin-4 Transmethylase, Domain 2"/>
    <property type="match status" value="1"/>
</dbReference>
<comment type="catalytic activity">
    <reaction evidence="6">
        <text>cytidine(1402) in 16S rRNA + S-adenosyl-L-methionine = 2'-O-methylcytidine(1402) in 16S rRNA + S-adenosyl-L-homocysteine + H(+)</text>
        <dbReference type="Rhea" id="RHEA:42924"/>
        <dbReference type="Rhea" id="RHEA-COMP:10285"/>
        <dbReference type="Rhea" id="RHEA-COMP:10286"/>
        <dbReference type="ChEBI" id="CHEBI:15378"/>
        <dbReference type="ChEBI" id="CHEBI:57856"/>
        <dbReference type="ChEBI" id="CHEBI:59789"/>
        <dbReference type="ChEBI" id="CHEBI:74495"/>
        <dbReference type="ChEBI" id="CHEBI:82748"/>
        <dbReference type="EC" id="2.1.1.198"/>
    </reaction>
</comment>
<comment type="similarity">
    <text evidence="6">Belongs to the methyltransferase superfamily. RsmI family.</text>
</comment>
<keyword evidence="1 6" id="KW-0963">Cytoplasm</keyword>
<gene>
    <name evidence="6" type="primary">rsmI</name>
    <name evidence="8" type="ORF">A2870_00435</name>
</gene>
<proteinExistence type="inferred from homology"/>
<evidence type="ECO:0000256" key="3">
    <source>
        <dbReference type="ARBA" id="ARBA00022603"/>
    </source>
</evidence>
<dbReference type="NCBIfam" id="TIGR00096">
    <property type="entry name" value="16S rRNA (cytidine(1402)-2'-O)-methyltransferase"/>
    <property type="match status" value="1"/>
</dbReference>
<dbReference type="SUPFAM" id="SSF53790">
    <property type="entry name" value="Tetrapyrrole methylase"/>
    <property type="match status" value="1"/>
</dbReference>
<dbReference type="GO" id="GO:0070677">
    <property type="term" value="F:rRNA (cytosine-2'-O-)-methyltransferase activity"/>
    <property type="evidence" value="ECO:0007669"/>
    <property type="project" value="UniProtKB-UniRule"/>
</dbReference>
<dbReference type="Proteomes" id="UP000179102">
    <property type="component" value="Unassembled WGS sequence"/>
</dbReference>
<keyword evidence="2 6" id="KW-0698">rRNA processing</keyword>
<comment type="subcellular location">
    <subcellularLocation>
        <location evidence="6">Cytoplasm</location>
    </subcellularLocation>
</comment>
<dbReference type="FunFam" id="3.40.1010.10:FF:000007">
    <property type="entry name" value="Ribosomal RNA small subunit methyltransferase I"/>
    <property type="match status" value="1"/>
</dbReference>
<dbReference type="InterPro" id="IPR035996">
    <property type="entry name" value="4pyrrol_Methylase_sf"/>
</dbReference>
<dbReference type="PANTHER" id="PTHR46111:SF1">
    <property type="entry name" value="RIBOSOMAL RNA SMALL SUBUNIT METHYLTRANSFERASE I"/>
    <property type="match status" value="1"/>
</dbReference>
<dbReference type="AlphaFoldDB" id="A0A1F5G854"/>
<evidence type="ECO:0000256" key="5">
    <source>
        <dbReference type="ARBA" id="ARBA00022691"/>
    </source>
</evidence>
<dbReference type="STRING" id="1797711.A2870_00435"/>
<sequence length="223" mass="24635">MGVLYIVATPIGNLKDITLRAVETLKAVDLVVCEDTRVFGKLANEYGVDKPTFVLNDFNEAVKVDQLIKRLQDGDNLALVSDAGTPLVSDPGFKLVREAVAGGVKVESIPGPTAAIAALTVSGLPCDKFMFVGYLSKKDGQRKTVLMNLKSIREILKTTFIIYESPFRLVKTLESIKEVFGDIEVVICRELTKMHEETRREKISACIQNFLENTPKGEFILLL</sequence>
<keyword evidence="5 6" id="KW-0949">S-adenosyl-L-methionine</keyword>
<protein>
    <recommendedName>
        <fullName evidence="6">Ribosomal RNA small subunit methyltransferase I</fullName>
        <ecNumber evidence="6">2.1.1.198</ecNumber>
    </recommendedName>
    <alternativeName>
        <fullName evidence="6">16S rRNA 2'-O-ribose C1402 methyltransferase</fullName>
    </alternativeName>
    <alternativeName>
        <fullName evidence="6">rRNA (cytidine-2'-O-)-methyltransferase RsmI</fullName>
    </alternativeName>
</protein>
<dbReference type="EC" id="2.1.1.198" evidence="6"/>
<evidence type="ECO:0000313" key="8">
    <source>
        <dbReference type="EMBL" id="OGD88042.1"/>
    </source>
</evidence>
<dbReference type="InterPro" id="IPR000878">
    <property type="entry name" value="4pyrrol_Mease"/>
</dbReference>
<dbReference type="PANTHER" id="PTHR46111">
    <property type="entry name" value="RIBOSOMAL RNA SMALL SUBUNIT METHYLTRANSFERASE I"/>
    <property type="match status" value="1"/>
</dbReference>
<evidence type="ECO:0000259" key="7">
    <source>
        <dbReference type="Pfam" id="PF00590"/>
    </source>
</evidence>
<dbReference type="EMBL" id="MFAZ01000005">
    <property type="protein sequence ID" value="OGD88042.1"/>
    <property type="molecule type" value="Genomic_DNA"/>
</dbReference>